<sequence>MTICCLLAGLRESFSFSGQQANRRTLVEKFHLKVRVDTQVVCLLLCRAKDRCSLTTDCSTPLGCEGRIQG</sequence>
<accession>A0A7J6A5D8</accession>
<dbReference type="EMBL" id="JAAGNN010000017">
    <property type="protein sequence ID" value="KAF4078074.1"/>
    <property type="molecule type" value="Genomic_DNA"/>
</dbReference>
<proteinExistence type="predicted"/>
<keyword evidence="2" id="KW-1185">Reference proteome</keyword>
<organism evidence="1 2">
    <name type="scientific">Ameiurus melas</name>
    <name type="common">Black bullhead</name>
    <name type="synonym">Silurus melas</name>
    <dbReference type="NCBI Taxonomy" id="219545"/>
    <lineage>
        <taxon>Eukaryota</taxon>
        <taxon>Metazoa</taxon>
        <taxon>Chordata</taxon>
        <taxon>Craniata</taxon>
        <taxon>Vertebrata</taxon>
        <taxon>Euteleostomi</taxon>
        <taxon>Actinopterygii</taxon>
        <taxon>Neopterygii</taxon>
        <taxon>Teleostei</taxon>
        <taxon>Ostariophysi</taxon>
        <taxon>Siluriformes</taxon>
        <taxon>Ictaluridae</taxon>
        <taxon>Ameiurus</taxon>
    </lineage>
</organism>
<evidence type="ECO:0000313" key="1">
    <source>
        <dbReference type="EMBL" id="KAF4078074.1"/>
    </source>
</evidence>
<name>A0A7J6A5D8_AMEME</name>
<gene>
    <name evidence="1" type="ORF">AMELA_G00195290</name>
</gene>
<dbReference type="Proteomes" id="UP000593565">
    <property type="component" value="Unassembled WGS sequence"/>
</dbReference>
<dbReference type="AlphaFoldDB" id="A0A7J6A5D8"/>
<protein>
    <submittedName>
        <fullName evidence="1">Uncharacterized protein</fullName>
    </submittedName>
</protein>
<reference evidence="1 2" key="1">
    <citation type="submission" date="2020-02" db="EMBL/GenBank/DDBJ databases">
        <title>A chromosome-scale genome assembly of the black bullhead catfish (Ameiurus melas).</title>
        <authorList>
            <person name="Wen M."/>
            <person name="Zham M."/>
            <person name="Cabau C."/>
            <person name="Klopp C."/>
            <person name="Donnadieu C."/>
            <person name="Roques C."/>
            <person name="Bouchez O."/>
            <person name="Lampietro C."/>
            <person name="Jouanno E."/>
            <person name="Herpin A."/>
            <person name="Louis A."/>
            <person name="Berthelot C."/>
            <person name="Parey E."/>
            <person name="Roest-Crollius H."/>
            <person name="Braasch I."/>
            <person name="Postlethwait J."/>
            <person name="Robinson-Rechavi M."/>
            <person name="Echchiki A."/>
            <person name="Begum T."/>
            <person name="Montfort J."/>
            <person name="Schartl M."/>
            <person name="Bobe J."/>
            <person name="Guiguen Y."/>
        </authorList>
    </citation>
    <scope>NUCLEOTIDE SEQUENCE [LARGE SCALE GENOMIC DNA]</scope>
    <source>
        <strain evidence="1">M_S1</strain>
        <tissue evidence="1">Blood</tissue>
    </source>
</reference>
<comment type="caution">
    <text evidence="1">The sequence shown here is derived from an EMBL/GenBank/DDBJ whole genome shotgun (WGS) entry which is preliminary data.</text>
</comment>
<evidence type="ECO:0000313" key="2">
    <source>
        <dbReference type="Proteomes" id="UP000593565"/>
    </source>
</evidence>